<reference evidence="1 2" key="1">
    <citation type="submission" date="2021-04" db="EMBL/GenBank/DDBJ databases">
        <title>Pseudomonas boanensis sp. nov., a bacterium isolated from river water used for household purposes in Boane District, Mozambique.</title>
        <authorList>
            <person name="Nicklasson M."/>
            <person name="Martin-Rodriguez A.J."/>
            <person name="Thorell K."/>
            <person name="Neves L."/>
            <person name="Mussagy A."/>
            <person name="Rydberg H.A."/>
            <person name="Hernroth B."/>
            <person name="Svensson-Stadler L."/>
            <person name="Sjoling A."/>
        </authorList>
    </citation>
    <scope>NUCLEOTIDE SEQUENCE [LARGE SCALE GENOMIC DNA]</scope>
    <source>
        <strain evidence="1 2">DB1</strain>
    </source>
</reference>
<comment type="caution">
    <text evidence="1">The sequence shown here is derived from an EMBL/GenBank/DDBJ whole genome shotgun (WGS) entry which is preliminary data.</text>
</comment>
<evidence type="ECO:0000313" key="2">
    <source>
        <dbReference type="Proteomes" id="UP001519667"/>
    </source>
</evidence>
<gene>
    <name evidence="1" type="ORF">J7302_06585</name>
</gene>
<protein>
    <submittedName>
        <fullName evidence="1">WbqC family protein</fullName>
    </submittedName>
</protein>
<keyword evidence="2" id="KW-1185">Reference proteome</keyword>
<organism evidence="1 2">
    <name type="scientific">Metapseudomonas boanensis</name>
    <dbReference type="NCBI Taxonomy" id="2822138"/>
    <lineage>
        <taxon>Bacteria</taxon>
        <taxon>Pseudomonadati</taxon>
        <taxon>Pseudomonadota</taxon>
        <taxon>Gammaproteobacteria</taxon>
        <taxon>Pseudomonadales</taxon>
        <taxon>Pseudomonadaceae</taxon>
        <taxon>Metapseudomonas</taxon>
    </lineage>
</organism>
<dbReference type="InterPro" id="IPR014985">
    <property type="entry name" value="WbqC"/>
</dbReference>
<dbReference type="RefSeq" id="WP_215372028.1">
    <property type="nucleotide sequence ID" value="NZ_JAGTIS010000002.1"/>
</dbReference>
<dbReference type="Pfam" id="PF08889">
    <property type="entry name" value="WbqC"/>
    <property type="match status" value="1"/>
</dbReference>
<evidence type="ECO:0000313" key="1">
    <source>
        <dbReference type="EMBL" id="MBT8765796.1"/>
    </source>
</evidence>
<name>A0ABS5XDN0_9GAMM</name>
<dbReference type="EMBL" id="JAGTIS010000002">
    <property type="protein sequence ID" value="MBT8765796.1"/>
    <property type="molecule type" value="Genomic_DNA"/>
</dbReference>
<accession>A0ABS5XDN0</accession>
<proteinExistence type="predicted"/>
<sequence length="256" mass="29512">MSKTIAMMQPYLFPYLGYFQLIAASDLFVLGDDLQYVKGSWVNRNRILVNGEPKFITFPLKKDCHTLNINQRYLSGDIQGELSRIIRMITLSYSRAPFFSEVLPWLEQVMRFPQINLARYAENAIRETCAYLHITTPILRSSDLHLPPPVDHQDRVIQTMEVLGGNSYINPIGGLGLYSPDYFMSRGIKLNFHRIDEIEYKQLTKPFVANLSIIDLLMFNGVDQIQNMLKRFSLGVAEEDFRSLELNRPYSQGCAM</sequence>
<dbReference type="Proteomes" id="UP001519667">
    <property type="component" value="Unassembled WGS sequence"/>
</dbReference>